<evidence type="ECO:0000256" key="1">
    <source>
        <dbReference type="ARBA" id="ARBA00001947"/>
    </source>
</evidence>
<evidence type="ECO:0000259" key="6">
    <source>
        <dbReference type="Pfam" id="PF00107"/>
    </source>
</evidence>
<dbReference type="AlphaFoldDB" id="A0A542EM22"/>
<evidence type="ECO:0000259" key="7">
    <source>
        <dbReference type="Pfam" id="PF08240"/>
    </source>
</evidence>
<dbReference type="OrthoDB" id="9797931at2"/>
<dbReference type="Proteomes" id="UP000316298">
    <property type="component" value="Unassembled WGS sequence"/>
</dbReference>
<keyword evidence="5" id="KW-0560">Oxidoreductase</keyword>
<evidence type="ECO:0000256" key="3">
    <source>
        <dbReference type="ARBA" id="ARBA00022723"/>
    </source>
</evidence>
<accession>A0A542EM22</accession>
<keyword evidence="4" id="KW-0862">Zinc</keyword>
<dbReference type="RefSeq" id="WP_141852084.1">
    <property type="nucleotide sequence ID" value="NZ_BAAAKA010000047.1"/>
</dbReference>
<comment type="similarity">
    <text evidence="2">Belongs to the zinc-containing alcohol dehydrogenase family.</text>
</comment>
<dbReference type="SUPFAM" id="SSF51735">
    <property type="entry name" value="NAD(P)-binding Rossmann-fold domains"/>
    <property type="match status" value="1"/>
</dbReference>
<evidence type="ECO:0000256" key="5">
    <source>
        <dbReference type="ARBA" id="ARBA00023002"/>
    </source>
</evidence>
<dbReference type="Gene3D" id="3.40.50.720">
    <property type="entry name" value="NAD(P)-binding Rossmann-like Domain"/>
    <property type="match status" value="1"/>
</dbReference>
<organism evidence="8 9">
    <name type="scientific">Kribbella jejuensis</name>
    <dbReference type="NCBI Taxonomy" id="236068"/>
    <lineage>
        <taxon>Bacteria</taxon>
        <taxon>Bacillati</taxon>
        <taxon>Actinomycetota</taxon>
        <taxon>Actinomycetes</taxon>
        <taxon>Propionibacteriales</taxon>
        <taxon>Kribbellaceae</taxon>
        <taxon>Kribbella</taxon>
    </lineage>
</organism>
<comment type="caution">
    <text evidence="8">The sequence shown here is derived from an EMBL/GenBank/DDBJ whole genome shotgun (WGS) entry which is preliminary data.</text>
</comment>
<dbReference type="InterPro" id="IPR011032">
    <property type="entry name" value="GroES-like_sf"/>
</dbReference>
<evidence type="ECO:0000313" key="9">
    <source>
        <dbReference type="Proteomes" id="UP000316298"/>
    </source>
</evidence>
<dbReference type="Gene3D" id="3.90.180.10">
    <property type="entry name" value="Medium-chain alcohol dehydrogenases, catalytic domain"/>
    <property type="match status" value="1"/>
</dbReference>
<dbReference type="SUPFAM" id="SSF50129">
    <property type="entry name" value="GroES-like"/>
    <property type="match status" value="1"/>
</dbReference>
<evidence type="ECO:0000256" key="2">
    <source>
        <dbReference type="ARBA" id="ARBA00008072"/>
    </source>
</evidence>
<evidence type="ECO:0000313" key="8">
    <source>
        <dbReference type="EMBL" id="TQJ16379.1"/>
    </source>
</evidence>
<dbReference type="PANTHER" id="PTHR43161:SF9">
    <property type="entry name" value="SORBITOL DEHYDROGENASE"/>
    <property type="match status" value="1"/>
</dbReference>
<dbReference type="EMBL" id="VFMM01000001">
    <property type="protein sequence ID" value="TQJ16379.1"/>
    <property type="molecule type" value="Genomic_DNA"/>
</dbReference>
<dbReference type="Pfam" id="PF00107">
    <property type="entry name" value="ADH_zinc_N"/>
    <property type="match status" value="1"/>
</dbReference>
<feature type="domain" description="Alcohol dehydrogenase-like N-terminal" evidence="7">
    <location>
        <begin position="24"/>
        <end position="137"/>
    </location>
</feature>
<dbReference type="InterPro" id="IPR036291">
    <property type="entry name" value="NAD(P)-bd_dom_sf"/>
</dbReference>
<evidence type="ECO:0000256" key="4">
    <source>
        <dbReference type="ARBA" id="ARBA00022833"/>
    </source>
</evidence>
<dbReference type="InterPro" id="IPR013154">
    <property type="entry name" value="ADH-like_N"/>
</dbReference>
<keyword evidence="9" id="KW-1185">Reference proteome</keyword>
<dbReference type="GO" id="GO:0016491">
    <property type="term" value="F:oxidoreductase activity"/>
    <property type="evidence" value="ECO:0007669"/>
    <property type="project" value="UniProtKB-KW"/>
</dbReference>
<dbReference type="GO" id="GO:0046872">
    <property type="term" value="F:metal ion binding"/>
    <property type="evidence" value="ECO:0007669"/>
    <property type="project" value="UniProtKB-KW"/>
</dbReference>
<sequence>MKAIVIREKLELVEVEVPTPEPRAGQVRLRMAYGGICGSDLHYYHEGANGSFVVREPLVPGHELSGTVDLDPSGELAPGTPVTIHPATFGTPSPGIEDRPHLWPNGAYLGSASTWPHTQGGMSEFVVVSKDMLRPLPGSLPLRRAALAEPLGVALHALEIAGAVKGRRVLVSGAGAIGLLTVSAAVLAGATEVVATDVLPGPLQRARQVGAHRTVQIGSDEIPSEYFDTVFECTAVPAALTAALAAACRGAIVVLVGIPADEPRPVNLAPIVSRELQLRGTLRFNNEIDHAIELLDAHPHLEQIVTHEYPADHAVEAFATASDSDASGKVLLSLWL</sequence>
<gene>
    <name evidence="8" type="ORF">FB475_0473</name>
</gene>
<dbReference type="Pfam" id="PF08240">
    <property type="entry name" value="ADH_N"/>
    <property type="match status" value="1"/>
</dbReference>
<protein>
    <submittedName>
        <fullName evidence="8">L-idonate 5-dehydrogenase</fullName>
    </submittedName>
</protein>
<name>A0A542EM22_9ACTN</name>
<reference evidence="8 9" key="1">
    <citation type="submission" date="2019-06" db="EMBL/GenBank/DDBJ databases">
        <title>Sequencing the genomes of 1000 actinobacteria strains.</title>
        <authorList>
            <person name="Klenk H.-P."/>
        </authorList>
    </citation>
    <scope>NUCLEOTIDE SEQUENCE [LARGE SCALE GENOMIC DNA]</scope>
    <source>
        <strain evidence="8 9">DSM 17305</strain>
    </source>
</reference>
<dbReference type="PANTHER" id="PTHR43161">
    <property type="entry name" value="SORBITOL DEHYDROGENASE"/>
    <property type="match status" value="1"/>
</dbReference>
<proteinExistence type="inferred from homology"/>
<keyword evidence="3" id="KW-0479">Metal-binding</keyword>
<dbReference type="InterPro" id="IPR013149">
    <property type="entry name" value="ADH-like_C"/>
</dbReference>
<comment type="cofactor">
    <cofactor evidence="1">
        <name>Zn(2+)</name>
        <dbReference type="ChEBI" id="CHEBI:29105"/>
    </cofactor>
</comment>
<feature type="domain" description="Alcohol dehydrogenase-like C-terminal" evidence="6">
    <location>
        <begin position="176"/>
        <end position="296"/>
    </location>
</feature>